<protein>
    <recommendedName>
        <fullName evidence="4">Aminoacyl-tRNA synthetase class II (D/K/N) domain-containing protein</fullName>
    </recommendedName>
</protein>
<dbReference type="GO" id="GO:0005524">
    <property type="term" value="F:ATP binding"/>
    <property type="evidence" value="ECO:0007669"/>
    <property type="project" value="InterPro"/>
</dbReference>
<evidence type="ECO:0000256" key="1">
    <source>
        <dbReference type="ARBA" id="ARBA00022598"/>
    </source>
</evidence>
<dbReference type="Pfam" id="PF00152">
    <property type="entry name" value="tRNA-synt_2"/>
    <property type="match status" value="1"/>
</dbReference>
<dbReference type="AlphaFoldDB" id="A0AAW8C839"/>
<reference evidence="5 6" key="1">
    <citation type="journal article" date="2023" name="Front. Microbiol.">
        <title>Phylogeography and host specificity of Pasteurellaceae pathogenic to sea-farmed fish in the north-east Atlantic.</title>
        <authorList>
            <person name="Gulla S."/>
            <person name="Colquhoun D.J."/>
            <person name="Olsen A.B."/>
            <person name="Spilsberg B."/>
            <person name="Lagesen K."/>
            <person name="Aakesson C.P."/>
            <person name="Strom S."/>
            <person name="Manji F."/>
            <person name="Birkbeck T.H."/>
            <person name="Nilsen H.K."/>
        </authorList>
    </citation>
    <scope>NUCLEOTIDE SEQUENCE [LARGE SCALE GENOMIC DNA]</scope>
    <source>
        <strain evidence="5 6">NVIB3131</strain>
    </source>
</reference>
<dbReference type="EMBL" id="JASAXT010000003">
    <property type="protein sequence ID" value="MDP8147971.1"/>
    <property type="molecule type" value="Genomic_DNA"/>
</dbReference>
<dbReference type="GO" id="GO:0006418">
    <property type="term" value="P:tRNA aminoacylation for protein translation"/>
    <property type="evidence" value="ECO:0007669"/>
    <property type="project" value="InterPro"/>
</dbReference>
<name>A0AAW8C839_9PAST</name>
<proteinExistence type="predicted"/>
<dbReference type="RefSeq" id="WP_306350983.1">
    <property type="nucleotide sequence ID" value="NZ_JASAWV010000003.1"/>
</dbReference>
<evidence type="ECO:0000313" key="6">
    <source>
        <dbReference type="Proteomes" id="UP001226020"/>
    </source>
</evidence>
<dbReference type="GO" id="GO:0004812">
    <property type="term" value="F:aminoacyl-tRNA ligase activity"/>
    <property type="evidence" value="ECO:0007669"/>
    <property type="project" value="InterPro"/>
</dbReference>
<evidence type="ECO:0000313" key="5">
    <source>
        <dbReference type="EMBL" id="MDP8147971.1"/>
    </source>
</evidence>
<evidence type="ECO:0000259" key="4">
    <source>
        <dbReference type="Pfam" id="PF00152"/>
    </source>
</evidence>
<organism evidence="5 6">
    <name type="scientific">Phocoenobacter atlanticus subsp. atlanticus</name>
    <dbReference type="NCBI Taxonomy" id="3061285"/>
    <lineage>
        <taxon>Bacteria</taxon>
        <taxon>Pseudomonadati</taxon>
        <taxon>Pseudomonadota</taxon>
        <taxon>Gammaproteobacteria</taxon>
        <taxon>Pasteurellales</taxon>
        <taxon>Pasteurellaceae</taxon>
        <taxon>Phocoenobacter</taxon>
        <taxon>Phocoenobacter atlanticus</taxon>
    </lineage>
</organism>
<dbReference type="Proteomes" id="UP001226020">
    <property type="component" value="Unassembled WGS sequence"/>
</dbReference>
<evidence type="ECO:0000256" key="3">
    <source>
        <dbReference type="ARBA" id="ARBA00022840"/>
    </source>
</evidence>
<keyword evidence="1" id="KW-0436">Ligase</keyword>
<keyword evidence="6" id="KW-1185">Reference proteome</keyword>
<dbReference type="SUPFAM" id="SSF55681">
    <property type="entry name" value="Class II aaRS and biotin synthetases"/>
    <property type="match status" value="1"/>
</dbReference>
<feature type="domain" description="Aminoacyl-tRNA synthetase class II (D/K/N)" evidence="4">
    <location>
        <begin position="22"/>
        <end position="283"/>
    </location>
</feature>
<gene>
    <name evidence="5" type="ORF">QJU57_02610</name>
</gene>
<sequence length="289" mass="32953">MTNKTFTTGVYANDLINSEDYSKTVELMRSFFVKKGFIEVPTQSRLSILAACEDPTTVSTYIFEGEVWPLPQTGQMWLEYELLTKPDVEGYFCLSTSYRAEKNPILGRHRTIFPMFEFETHGGLEALAKLEKELVTHLGLVDNFNEVSEIDYVEAATKYGVKEIGNEEEAKIYQEYGNVILLCDFPNYTSPFWNMRNYEDKGKARKIDAIICGQETIGSAERAINADEMRNAFHTISDGEYANLLFTKFGKERVLTELEDYLSLNFFERCGGGIGVTRMMHALKTCNII</sequence>
<comment type="caution">
    <text evidence="5">The sequence shown here is derived from an EMBL/GenBank/DDBJ whole genome shotgun (WGS) entry which is preliminary data.</text>
</comment>
<dbReference type="InterPro" id="IPR004364">
    <property type="entry name" value="Aa-tRNA-synt_II"/>
</dbReference>
<dbReference type="Gene3D" id="3.30.930.10">
    <property type="entry name" value="Bira Bifunctional Protein, Domain 2"/>
    <property type="match status" value="1"/>
</dbReference>
<evidence type="ECO:0000256" key="2">
    <source>
        <dbReference type="ARBA" id="ARBA00022741"/>
    </source>
</evidence>
<keyword evidence="3" id="KW-0067">ATP-binding</keyword>
<dbReference type="InterPro" id="IPR045864">
    <property type="entry name" value="aa-tRNA-synth_II/BPL/LPL"/>
</dbReference>
<keyword evidence="2" id="KW-0547">Nucleotide-binding</keyword>
<accession>A0AAW8C839</accession>